<evidence type="ECO:0000259" key="11">
    <source>
        <dbReference type="PROSITE" id="PS51007"/>
    </source>
</evidence>
<feature type="chain" id="PRO_5045393880" evidence="10">
    <location>
        <begin position="24"/>
        <end position="109"/>
    </location>
</feature>
<evidence type="ECO:0000256" key="5">
    <source>
        <dbReference type="ARBA" id="ARBA00022723"/>
    </source>
</evidence>
<dbReference type="Gene3D" id="1.10.760.10">
    <property type="entry name" value="Cytochrome c-like domain"/>
    <property type="match status" value="1"/>
</dbReference>
<dbReference type="Pfam" id="PF13442">
    <property type="entry name" value="Cytochrome_CBB3"/>
    <property type="match status" value="1"/>
</dbReference>
<keyword evidence="6" id="KW-0249">Electron transport</keyword>
<evidence type="ECO:0000256" key="9">
    <source>
        <dbReference type="PROSITE-ProRule" id="PRU00433"/>
    </source>
</evidence>
<evidence type="ECO:0000256" key="8">
    <source>
        <dbReference type="ARBA" id="ARBA00023078"/>
    </source>
</evidence>
<reference evidence="12 13" key="1">
    <citation type="submission" date="2022-12" db="EMBL/GenBank/DDBJ databases">
        <title>Polyphasic characterization of Geotalea uranireducens NIT-SL11 newly isolated from a complex of sewage sludge and microbially reduced graphene oxide.</title>
        <authorList>
            <person name="Xie L."/>
            <person name="Yoshida N."/>
            <person name="Meng L."/>
        </authorList>
    </citation>
    <scope>NUCLEOTIDE SEQUENCE [LARGE SCALE GENOMIC DNA]</scope>
    <source>
        <strain evidence="12 13">NIT-SL11</strain>
    </source>
</reference>
<dbReference type="InterPro" id="IPR023655">
    <property type="entry name" value="Cyt_C6"/>
</dbReference>
<sequence>MKQLMKVVATTMVMAMAAGVVYAKESKSMKEGEELFKQHCASCHPDGGNIVNPKKTLKGADLKANKVKGEKDIVKLMRHPGPGMQSFDAKAIPDRQAKMIAAYVLKEFK</sequence>
<evidence type="ECO:0000313" key="12">
    <source>
        <dbReference type="EMBL" id="BDV43955.1"/>
    </source>
</evidence>
<name>A0ABN6VXW5_9BACT</name>
<evidence type="ECO:0000256" key="4">
    <source>
        <dbReference type="ARBA" id="ARBA00022617"/>
    </source>
</evidence>
<feature type="signal peptide" evidence="10">
    <location>
        <begin position="1"/>
        <end position="23"/>
    </location>
</feature>
<keyword evidence="7 9" id="KW-0408">Iron</keyword>
<dbReference type="RefSeq" id="WP_282000069.1">
    <property type="nucleotide sequence ID" value="NZ_AP027151.1"/>
</dbReference>
<evidence type="ECO:0000256" key="6">
    <source>
        <dbReference type="ARBA" id="ARBA00022982"/>
    </source>
</evidence>
<dbReference type="InterPro" id="IPR009056">
    <property type="entry name" value="Cyt_c-like_dom"/>
</dbReference>
<keyword evidence="8" id="KW-0793">Thylakoid</keyword>
<dbReference type="Proteomes" id="UP001317705">
    <property type="component" value="Chromosome"/>
</dbReference>
<keyword evidence="4 9" id="KW-0349">Heme</keyword>
<accession>A0ABN6VXW5</accession>
<evidence type="ECO:0000256" key="3">
    <source>
        <dbReference type="ARBA" id="ARBA00022448"/>
    </source>
</evidence>
<dbReference type="SUPFAM" id="SSF46626">
    <property type="entry name" value="Cytochrome c"/>
    <property type="match status" value="1"/>
</dbReference>
<dbReference type="PROSITE" id="PS51007">
    <property type="entry name" value="CYTC"/>
    <property type="match status" value="1"/>
</dbReference>
<keyword evidence="5 9" id="KW-0479">Metal-binding</keyword>
<gene>
    <name evidence="12" type="ORF">GURASL_28780</name>
</gene>
<protein>
    <submittedName>
        <fullName evidence="12">Cytochrome c</fullName>
    </submittedName>
</protein>
<keyword evidence="13" id="KW-1185">Reference proteome</keyword>
<dbReference type="EMBL" id="AP027151">
    <property type="protein sequence ID" value="BDV43955.1"/>
    <property type="molecule type" value="Genomic_DNA"/>
</dbReference>
<dbReference type="PANTHER" id="PTHR34688:SF2">
    <property type="entry name" value="CYTOCHROME C6, CHLOROPLASTIC"/>
    <property type="match status" value="1"/>
</dbReference>
<dbReference type="InterPro" id="IPR036909">
    <property type="entry name" value="Cyt_c-like_dom_sf"/>
</dbReference>
<evidence type="ECO:0000256" key="2">
    <source>
        <dbReference type="ARBA" id="ARBA00009650"/>
    </source>
</evidence>
<proteinExistence type="inferred from homology"/>
<dbReference type="PANTHER" id="PTHR34688">
    <property type="entry name" value="CYTOCHROME C6, CHLOROPLASTIC"/>
    <property type="match status" value="1"/>
</dbReference>
<keyword evidence="10" id="KW-0732">Signal</keyword>
<organism evidence="12 13">
    <name type="scientific">Geotalea uraniireducens</name>
    <dbReference type="NCBI Taxonomy" id="351604"/>
    <lineage>
        <taxon>Bacteria</taxon>
        <taxon>Pseudomonadati</taxon>
        <taxon>Thermodesulfobacteriota</taxon>
        <taxon>Desulfuromonadia</taxon>
        <taxon>Geobacterales</taxon>
        <taxon>Geobacteraceae</taxon>
        <taxon>Geotalea</taxon>
    </lineage>
</organism>
<keyword evidence="3" id="KW-0813">Transport</keyword>
<evidence type="ECO:0000313" key="13">
    <source>
        <dbReference type="Proteomes" id="UP001317705"/>
    </source>
</evidence>
<evidence type="ECO:0000256" key="10">
    <source>
        <dbReference type="SAM" id="SignalP"/>
    </source>
</evidence>
<comment type="subcellular location">
    <subcellularLocation>
        <location evidence="1">Cellular thylakoid lumen</location>
    </subcellularLocation>
</comment>
<evidence type="ECO:0000256" key="7">
    <source>
        <dbReference type="ARBA" id="ARBA00023004"/>
    </source>
</evidence>
<feature type="domain" description="Cytochrome c" evidence="11">
    <location>
        <begin position="27"/>
        <end position="108"/>
    </location>
</feature>
<evidence type="ECO:0000256" key="1">
    <source>
        <dbReference type="ARBA" id="ARBA00004518"/>
    </source>
</evidence>
<comment type="similarity">
    <text evidence="2">Belongs to the cytochrome c family. PetJ subfamily.</text>
</comment>